<reference evidence="2 3" key="1">
    <citation type="submission" date="2019-11" db="EMBL/GenBank/DDBJ databases">
        <title>Novel species isolated from a subtropical stream in China.</title>
        <authorList>
            <person name="Lu H."/>
        </authorList>
    </citation>
    <scope>NUCLEOTIDE SEQUENCE [LARGE SCALE GENOMIC DNA]</scope>
    <source>
        <strain evidence="2 3">FT25W</strain>
    </source>
</reference>
<keyword evidence="1" id="KW-0812">Transmembrane</keyword>
<organism evidence="2 3">
    <name type="scientific">Duganella alba</name>
    <dbReference type="NCBI Taxonomy" id="2666081"/>
    <lineage>
        <taxon>Bacteria</taxon>
        <taxon>Pseudomonadati</taxon>
        <taxon>Pseudomonadota</taxon>
        <taxon>Betaproteobacteria</taxon>
        <taxon>Burkholderiales</taxon>
        <taxon>Oxalobacteraceae</taxon>
        <taxon>Telluria group</taxon>
        <taxon>Duganella</taxon>
    </lineage>
</organism>
<evidence type="ECO:0000313" key="2">
    <source>
        <dbReference type="EMBL" id="MRX11538.1"/>
    </source>
</evidence>
<dbReference type="InterPro" id="IPR009305">
    <property type="entry name" value="Mpo1-like"/>
</dbReference>
<dbReference type="GO" id="GO:0046521">
    <property type="term" value="P:sphingoid catabolic process"/>
    <property type="evidence" value="ECO:0007669"/>
    <property type="project" value="TreeGrafter"/>
</dbReference>
<dbReference type="PANTHER" id="PTHR28026:SF9">
    <property type="entry name" value="2-HYDROXY-PALMITIC ACID DIOXYGENASE MPO1"/>
    <property type="match status" value="1"/>
</dbReference>
<sequence length="145" mass="16330">MPQHRTIDTLLAKYSESHLNHTNELIHFVCVPVIVFTLLGMLWALHPLVALGLAAASMLYYFRLSKPFAVGMLLMAALMLAILAALPPQTVLPLSIAIFVLAWIGQFIGHKIEGKKPSFFEDLRFLLIGPLFVLSFLYRRLHLAY</sequence>
<dbReference type="EMBL" id="WKJM01000036">
    <property type="protein sequence ID" value="MRX11538.1"/>
    <property type="molecule type" value="Genomic_DNA"/>
</dbReference>
<evidence type="ECO:0000313" key="3">
    <source>
        <dbReference type="Proteomes" id="UP000481037"/>
    </source>
</evidence>
<dbReference type="Pfam" id="PF06127">
    <property type="entry name" value="Mpo1-like"/>
    <property type="match status" value="1"/>
</dbReference>
<feature type="transmembrane region" description="Helical" evidence="1">
    <location>
        <begin position="122"/>
        <end position="141"/>
    </location>
</feature>
<proteinExistence type="predicted"/>
<keyword evidence="1" id="KW-1133">Transmembrane helix</keyword>
<dbReference type="PANTHER" id="PTHR28026">
    <property type="entry name" value="DUF962 DOMAIN PROTEIN (AFU_ORTHOLOGUE AFUA_8G05310)"/>
    <property type="match status" value="1"/>
</dbReference>
<dbReference type="RefSeq" id="WP_154370078.1">
    <property type="nucleotide sequence ID" value="NZ_WKJM01000036.1"/>
</dbReference>
<name>A0A6L5QQB3_9BURK</name>
<dbReference type="AlphaFoldDB" id="A0A6L5QQB3"/>
<feature type="transmembrane region" description="Helical" evidence="1">
    <location>
        <begin position="92"/>
        <end position="110"/>
    </location>
</feature>
<comment type="caution">
    <text evidence="2">The sequence shown here is derived from an EMBL/GenBank/DDBJ whole genome shotgun (WGS) entry which is preliminary data.</text>
</comment>
<keyword evidence="1" id="KW-0472">Membrane</keyword>
<gene>
    <name evidence="2" type="ORF">GJ697_27300</name>
</gene>
<accession>A0A6L5QQB3</accession>
<feature type="transmembrane region" description="Helical" evidence="1">
    <location>
        <begin position="25"/>
        <end position="56"/>
    </location>
</feature>
<dbReference type="GO" id="GO:0016020">
    <property type="term" value="C:membrane"/>
    <property type="evidence" value="ECO:0007669"/>
    <property type="project" value="GOC"/>
</dbReference>
<protein>
    <submittedName>
        <fullName evidence="2">DUF962 domain-containing protein</fullName>
    </submittedName>
</protein>
<evidence type="ECO:0000256" key="1">
    <source>
        <dbReference type="SAM" id="Phobius"/>
    </source>
</evidence>
<dbReference type="Proteomes" id="UP000481037">
    <property type="component" value="Unassembled WGS sequence"/>
</dbReference>
<keyword evidence="3" id="KW-1185">Reference proteome</keyword>
<feature type="transmembrane region" description="Helical" evidence="1">
    <location>
        <begin position="68"/>
        <end position="86"/>
    </location>
</feature>